<evidence type="ECO:0000313" key="1">
    <source>
        <dbReference type="EMBL" id="BCJ45084.1"/>
    </source>
</evidence>
<accession>A0ABN6CJJ3</accession>
<organism evidence="1 2">
    <name type="scientific">Actinoplanes ianthinogenes</name>
    <dbReference type="NCBI Taxonomy" id="122358"/>
    <lineage>
        <taxon>Bacteria</taxon>
        <taxon>Bacillati</taxon>
        <taxon>Actinomycetota</taxon>
        <taxon>Actinomycetes</taxon>
        <taxon>Micromonosporales</taxon>
        <taxon>Micromonosporaceae</taxon>
        <taxon>Actinoplanes</taxon>
    </lineage>
</organism>
<gene>
    <name evidence="1" type="ORF">Aiant_57410</name>
</gene>
<dbReference type="EMBL" id="AP023356">
    <property type="protein sequence ID" value="BCJ45084.1"/>
    <property type="molecule type" value="Genomic_DNA"/>
</dbReference>
<reference evidence="1 2" key="1">
    <citation type="submission" date="2020-08" db="EMBL/GenBank/DDBJ databases">
        <title>Whole genome shotgun sequence of Actinoplanes ianthinogenes NBRC 13996.</title>
        <authorList>
            <person name="Komaki H."/>
            <person name="Tamura T."/>
        </authorList>
    </citation>
    <scope>NUCLEOTIDE SEQUENCE [LARGE SCALE GENOMIC DNA]</scope>
    <source>
        <strain evidence="1 2">NBRC 13996</strain>
    </source>
</reference>
<name>A0ABN6CJJ3_9ACTN</name>
<proteinExistence type="predicted"/>
<evidence type="ECO:0000313" key="2">
    <source>
        <dbReference type="Proteomes" id="UP000676967"/>
    </source>
</evidence>
<protein>
    <submittedName>
        <fullName evidence="1">Uncharacterized protein</fullName>
    </submittedName>
</protein>
<sequence>MTDEPEVSIVAPAAEDEVESDVLAPQAVRVAKAATVATMAAERRPRILNMKPPSLDFEAQYALV</sequence>
<dbReference type="Proteomes" id="UP000676967">
    <property type="component" value="Chromosome"/>
</dbReference>
<keyword evidence="2" id="KW-1185">Reference proteome</keyword>